<organism evidence="1 2">
    <name type="scientific">Microlunatus elymi</name>
    <dbReference type="NCBI Taxonomy" id="2596828"/>
    <lineage>
        <taxon>Bacteria</taxon>
        <taxon>Bacillati</taxon>
        <taxon>Actinomycetota</taxon>
        <taxon>Actinomycetes</taxon>
        <taxon>Propionibacteriales</taxon>
        <taxon>Propionibacteriaceae</taxon>
        <taxon>Microlunatus</taxon>
    </lineage>
</organism>
<dbReference type="Gene3D" id="1.10.510.10">
    <property type="entry name" value="Transferase(Phosphotransferase) domain 1"/>
    <property type="match status" value="1"/>
</dbReference>
<gene>
    <name evidence="1" type="ORF">FOE78_04735</name>
</gene>
<dbReference type="Proteomes" id="UP000319263">
    <property type="component" value="Chromosome"/>
</dbReference>
<protein>
    <submittedName>
        <fullName evidence="1">Phosphotransferase</fullName>
    </submittedName>
</protein>
<dbReference type="AlphaFoldDB" id="A0A516PVU2"/>
<dbReference type="Pfam" id="PF04655">
    <property type="entry name" value="APH_6_hur"/>
    <property type="match status" value="1"/>
</dbReference>
<keyword evidence="1" id="KW-0808">Transferase</keyword>
<dbReference type="EMBL" id="CP041692">
    <property type="protein sequence ID" value="QDP95308.1"/>
    <property type="molecule type" value="Genomic_DNA"/>
</dbReference>
<dbReference type="KEGG" id="mik:FOE78_04735"/>
<evidence type="ECO:0000313" key="1">
    <source>
        <dbReference type="EMBL" id="QDP95308.1"/>
    </source>
</evidence>
<name>A0A516PVU2_9ACTN</name>
<dbReference type="SUPFAM" id="SSF56112">
    <property type="entry name" value="Protein kinase-like (PK-like)"/>
    <property type="match status" value="1"/>
</dbReference>
<accession>A0A516PVU2</accession>
<dbReference type="GO" id="GO:0016773">
    <property type="term" value="F:phosphotransferase activity, alcohol group as acceptor"/>
    <property type="evidence" value="ECO:0007669"/>
    <property type="project" value="InterPro"/>
</dbReference>
<dbReference type="GO" id="GO:0019748">
    <property type="term" value="P:secondary metabolic process"/>
    <property type="evidence" value="ECO:0007669"/>
    <property type="project" value="InterPro"/>
</dbReference>
<dbReference type="InterPro" id="IPR006748">
    <property type="entry name" value="NH2Glyco/OHUrea_AB-resist_kin"/>
</dbReference>
<sequence>MPAEIELGTLAATARAGEAEALRLWAGHGAVRLLEHDAATGAMLTERCVPGSSLEDILDGAETDRVAIALLTQLHDPQGAEGFVRLADRATALAKDIVVRHERCGAPFDQWLVDLSVDLLTDLASSESAPVILHGDFHHHNILAAQRAPWLAIDPLPMVGDPAYDAVQYLLFRKGDLADPEKEWGPVIHQFCSGLGVDPERVMAWLFVRLVSDAVAAHVEEGEPVALLEHDQADLWSARLIHRLRA</sequence>
<dbReference type="OrthoDB" id="3726847at2"/>
<proteinExistence type="predicted"/>
<evidence type="ECO:0000313" key="2">
    <source>
        <dbReference type="Proteomes" id="UP000319263"/>
    </source>
</evidence>
<dbReference type="RefSeq" id="WP_143985283.1">
    <property type="nucleotide sequence ID" value="NZ_CP041692.1"/>
</dbReference>
<reference evidence="1 2" key="1">
    <citation type="submission" date="2019-07" db="EMBL/GenBank/DDBJ databases">
        <title>Microlunatus dokdonensis sp. nov. isolated from the rhizospheric soil of the wild plant Elymus tsukushiensis.</title>
        <authorList>
            <person name="Ghim S.-Y."/>
            <person name="Hwang Y.-J."/>
            <person name="Son J.-S."/>
            <person name="Shin J.-H."/>
        </authorList>
    </citation>
    <scope>NUCLEOTIDE SEQUENCE [LARGE SCALE GENOMIC DNA]</scope>
    <source>
        <strain evidence="1 2">KUDC0627</strain>
    </source>
</reference>
<dbReference type="InterPro" id="IPR011009">
    <property type="entry name" value="Kinase-like_dom_sf"/>
</dbReference>
<keyword evidence="2" id="KW-1185">Reference proteome</keyword>